<dbReference type="GO" id="GO:0016787">
    <property type="term" value="F:hydrolase activity"/>
    <property type="evidence" value="ECO:0007669"/>
    <property type="project" value="UniProtKB-KW"/>
</dbReference>
<dbReference type="InterPro" id="IPR010427">
    <property type="entry name" value="DUF1023"/>
</dbReference>
<evidence type="ECO:0000313" key="3">
    <source>
        <dbReference type="EMBL" id="CPV67594.1"/>
    </source>
</evidence>
<dbReference type="EMBL" id="CSWP01000010">
    <property type="protein sequence ID" value="CPV67594.1"/>
    <property type="molecule type" value="Genomic_DNA"/>
</dbReference>
<dbReference type="Pfam" id="PF06259">
    <property type="entry name" value="Abhydrolase_8"/>
    <property type="match status" value="1"/>
</dbReference>
<dbReference type="RefSeq" id="WP_016892691.1">
    <property type="nucleotide sequence ID" value="NZ_CP060408.1"/>
</dbReference>
<reference evidence="3 4" key="1">
    <citation type="submission" date="2015-03" db="EMBL/GenBank/DDBJ databases">
        <authorList>
            <person name="Murphy D."/>
        </authorList>
    </citation>
    <scope>NUCLEOTIDE SEQUENCE [LARGE SCALE GENOMIC DNA]</scope>
    <source>
        <strain evidence="3 4">PAP088</strain>
    </source>
</reference>
<protein>
    <submittedName>
        <fullName evidence="3">Alpha/beta hydrolase of uncharacterized function (DUF1023)</fullName>
    </submittedName>
</protein>
<accession>A0A0U0ZS17</accession>
<dbReference type="AlphaFoldDB" id="A0A0U0ZS17"/>
<feature type="domain" description="DUF1023" evidence="2">
    <location>
        <begin position="292"/>
        <end position="451"/>
    </location>
</feature>
<gene>
    <name evidence="3" type="ORF">ERS075579_04226</name>
</gene>
<evidence type="ECO:0000256" key="1">
    <source>
        <dbReference type="SAM" id="MobiDB-lite"/>
    </source>
</evidence>
<feature type="compositionally biased region" description="Basic and acidic residues" evidence="1">
    <location>
        <begin position="604"/>
        <end position="623"/>
    </location>
</feature>
<evidence type="ECO:0000313" key="4">
    <source>
        <dbReference type="Proteomes" id="UP000045782"/>
    </source>
</evidence>
<sequence>MRPTISQLRGWNLDALGKAADAARDNARTLDASLDSCDRVFNDASGWYGKTHDAAKIKVDQELDHGREIRNVLNRISDDAEDAARTLKHAKEFTLQDVDAAVSEGFTVTDTGEVSHPDAKKAQAAADHQRRIQSGLDELARLDDMYGKKLREAADDLESMRDGQHDVTLPSGERVDPDALVDRVAKMSADERAAFLATLSPETVDAMVIANPEVMGNSDGIPFDTRIAANEINIRNALSDELQKQPPDQARVNQLQDMLKPMEDPLVTRPADAGPRDFMVDRKYVMFSTEGNGRMIEMIGDIKPGVRGVGVIVPGTNTNLNGSGSNHESAIKLAKESGSPIFLYLGGDFPQGLDKAADPSYAAAMAPKLVDFGHEVDRAVGQNAPGTPVTYVGHSYGGAIVGTAEQMGLRADRILHASSAGTGILPGGYTDPNPNVQRYSMTAPGDPIAIVQSLPRDVRLSDVPGVDQIPGIPHNVEGRIGNPLGGLPSATDPDKIPGVTRLDTGYYGEFGKHPNQVIVGPDGHGSYWDDPSSDAFHNIAAVIGGGEATGYVERGIQTNYVDINVGDDGNFRAEAWDQSRAAAGAQVPGLPWDDPGTIDRRHHPWDNPRVTDHPEHGQKIQVK</sequence>
<proteinExistence type="predicted"/>
<organism evidence="3 4">
    <name type="scientific">Mycobacteroides abscessus</name>
    <dbReference type="NCBI Taxonomy" id="36809"/>
    <lineage>
        <taxon>Bacteria</taxon>
        <taxon>Bacillati</taxon>
        <taxon>Actinomycetota</taxon>
        <taxon>Actinomycetes</taxon>
        <taxon>Mycobacteriales</taxon>
        <taxon>Mycobacteriaceae</taxon>
        <taxon>Mycobacteroides</taxon>
    </lineage>
</organism>
<keyword evidence="3" id="KW-0378">Hydrolase</keyword>
<evidence type="ECO:0000259" key="2">
    <source>
        <dbReference type="Pfam" id="PF06259"/>
    </source>
</evidence>
<dbReference type="Proteomes" id="UP000045782">
    <property type="component" value="Unassembled WGS sequence"/>
</dbReference>
<feature type="region of interest" description="Disordered" evidence="1">
    <location>
        <begin position="580"/>
        <end position="623"/>
    </location>
</feature>
<name>A0A0U0ZS17_9MYCO</name>